<keyword evidence="4 7" id="KW-1133">Transmembrane helix</keyword>
<feature type="compositionally biased region" description="Basic and acidic residues" evidence="6">
    <location>
        <begin position="66"/>
        <end position="82"/>
    </location>
</feature>
<dbReference type="Pfam" id="PF13396">
    <property type="entry name" value="PLDc_N"/>
    <property type="match status" value="1"/>
</dbReference>
<evidence type="ECO:0000256" key="7">
    <source>
        <dbReference type="SAM" id="Phobius"/>
    </source>
</evidence>
<evidence type="ECO:0000256" key="3">
    <source>
        <dbReference type="ARBA" id="ARBA00022692"/>
    </source>
</evidence>
<evidence type="ECO:0000256" key="6">
    <source>
        <dbReference type="SAM" id="MobiDB-lite"/>
    </source>
</evidence>
<keyword evidence="2" id="KW-1003">Cell membrane</keyword>
<evidence type="ECO:0000256" key="1">
    <source>
        <dbReference type="ARBA" id="ARBA00004651"/>
    </source>
</evidence>
<evidence type="ECO:0000256" key="4">
    <source>
        <dbReference type="ARBA" id="ARBA00022989"/>
    </source>
</evidence>
<name>A0A6J4N299_9ACTN</name>
<gene>
    <name evidence="9" type="ORF">AVDCRST_MAG47-1678</name>
</gene>
<feature type="transmembrane region" description="Helical" evidence="7">
    <location>
        <begin position="37"/>
        <end position="57"/>
    </location>
</feature>
<feature type="compositionally biased region" description="Basic and acidic residues" evidence="6">
    <location>
        <begin position="94"/>
        <end position="114"/>
    </location>
</feature>
<dbReference type="GO" id="GO:0005886">
    <property type="term" value="C:plasma membrane"/>
    <property type="evidence" value="ECO:0007669"/>
    <property type="project" value="UniProtKB-SubCell"/>
</dbReference>
<keyword evidence="5 7" id="KW-0472">Membrane</keyword>
<dbReference type="AlphaFoldDB" id="A0A6J4N299"/>
<dbReference type="InterPro" id="IPR027379">
    <property type="entry name" value="CLS_N"/>
</dbReference>
<comment type="subcellular location">
    <subcellularLocation>
        <location evidence="1">Cell membrane</location>
        <topology evidence="1">Multi-pass membrane protein</topology>
    </subcellularLocation>
</comment>
<feature type="region of interest" description="Disordered" evidence="6">
    <location>
        <begin position="62"/>
        <end position="124"/>
    </location>
</feature>
<keyword evidence="3 7" id="KW-0812">Transmembrane</keyword>
<dbReference type="EMBL" id="CADCUK010000115">
    <property type="protein sequence ID" value="CAA9375224.1"/>
    <property type="molecule type" value="Genomic_DNA"/>
</dbReference>
<sequence length="124" mass="14069">MARLMIFLGPLLLAFTVYCVVTVLMTRDDEVRHLPKIGWLVLVLLFPLVGGIAWLLVGRQRAPRRSPYEREASAFPEYDRPGRAAGATAESDEEFLRRIQERAEEQRRRAKEPPAGEEPPAPSE</sequence>
<protein>
    <recommendedName>
        <fullName evidence="8">Cardiolipin synthase N-terminal domain-containing protein</fullName>
    </recommendedName>
</protein>
<evidence type="ECO:0000313" key="9">
    <source>
        <dbReference type="EMBL" id="CAA9375224.1"/>
    </source>
</evidence>
<evidence type="ECO:0000256" key="2">
    <source>
        <dbReference type="ARBA" id="ARBA00022475"/>
    </source>
</evidence>
<organism evidence="9">
    <name type="scientific">uncultured Nocardioidaceae bacterium</name>
    <dbReference type="NCBI Taxonomy" id="253824"/>
    <lineage>
        <taxon>Bacteria</taxon>
        <taxon>Bacillati</taxon>
        <taxon>Actinomycetota</taxon>
        <taxon>Actinomycetes</taxon>
        <taxon>Propionibacteriales</taxon>
        <taxon>Nocardioidaceae</taxon>
        <taxon>environmental samples</taxon>
    </lineage>
</organism>
<evidence type="ECO:0000256" key="5">
    <source>
        <dbReference type="ARBA" id="ARBA00023136"/>
    </source>
</evidence>
<feature type="domain" description="Cardiolipin synthase N-terminal" evidence="8">
    <location>
        <begin position="14"/>
        <end position="59"/>
    </location>
</feature>
<accession>A0A6J4N299</accession>
<proteinExistence type="predicted"/>
<reference evidence="9" key="1">
    <citation type="submission" date="2020-02" db="EMBL/GenBank/DDBJ databases">
        <authorList>
            <person name="Meier V. D."/>
        </authorList>
    </citation>
    <scope>NUCLEOTIDE SEQUENCE</scope>
    <source>
        <strain evidence="9">AVDCRST_MAG47</strain>
    </source>
</reference>
<evidence type="ECO:0000259" key="8">
    <source>
        <dbReference type="Pfam" id="PF13396"/>
    </source>
</evidence>